<name>A0A7I4Y0P8_HAECO</name>
<evidence type="ECO:0000256" key="1">
    <source>
        <dbReference type="SAM" id="SignalP"/>
    </source>
</evidence>
<protein>
    <submittedName>
        <fullName evidence="3">Secreted protein</fullName>
    </submittedName>
</protein>
<sequence length="364" mass="40879">MVFLWSLLVLGTIIPNMAWYTSGPIFKFGGSGYTDDPFVSWPPELQPSETAPTTGPNETELIDSMEHLRNRYLQEIIKADNLRNELQKANPSMYSRLNKLQDNITAMESDLKTKYLFFYELAKSLNNTQQDLVDPVSATSIIVQALEKLPQIDRKTIIDYLNISEGPRDVPSYQPSILPDIAAGTEDQSILPTSQDAQSDLNDELRKSLKYVEILLIAANNSLPYELQKNDSLTLLVHIIRTALTIHTPLTFNDIKPIFVALSKTSQEISRYVGRKTHNSYDSYERRSHSSSSSTISDHQIDFAAVAIHDALEQLCNVAVKLDTCGALLKSYFQHNLGEKAKSLADNAKFFEKVQKIANAAKFC</sequence>
<evidence type="ECO:0000313" key="2">
    <source>
        <dbReference type="Proteomes" id="UP000025227"/>
    </source>
</evidence>
<dbReference type="AlphaFoldDB" id="A0A7I4Y0P8"/>
<reference evidence="3" key="1">
    <citation type="submission" date="2020-12" db="UniProtKB">
        <authorList>
            <consortium name="WormBaseParasite"/>
        </authorList>
    </citation>
    <scope>IDENTIFICATION</scope>
    <source>
        <strain evidence="3">MHco3</strain>
    </source>
</reference>
<feature type="chain" id="PRO_5029575982" evidence="1">
    <location>
        <begin position="19"/>
        <end position="364"/>
    </location>
</feature>
<proteinExistence type="predicted"/>
<keyword evidence="2" id="KW-1185">Reference proteome</keyword>
<evidence type="ECO:0000313" key="3">
    <source>
        <dbReference type="WBParaSite" id="HCON_00039240-00001"/>
    </source>
</evidence>
<dbReference type="WBParaSite" id="HCON_00039240-00001">
    <property type="protein sequence ID" value="HCON_00039240-00001"/>
    <property type="gene ID" value="HCON_00039240"/>
</dbReference>
<dbReference type="Proteomes" id="UP000025227">
    <property type="component" value="Unplaced"/>
</dbReference>
<feature type="signal peptide" evidence="1">
    <location>
        <begin position="1"/>
        <end position="18"/>
    </location>
</feature>
<dbReference type="OMA" id="MRYNTSI"/>
<keyword evidence="1" id="KW-0732">Signal</keyword>
<organism evidence="2 3">
    <name type="scientific">Haemonchus contortus</name>
    <name type="common">Barber pole worm</name>
    <dbReference type="NCBI Taxonomy" id="6289"/>
    <lineage>
        <taxon>Eukaryota</taxon>
        <taxon>Metazoa</taxon>
        <taxon>Ecdysozoa</taxon>
        <taxon>Nematoda</taxon>
        <taxon>Chromadorea</taxon>
        <taxon>Rhabditida</taxon>
        <taxon>Rhabditina</taxon>
        <taxon>Rhabditomorpha</taxon>
        <taxon>Strongyloidea</taxon>
        <taxon>Trichostrongylidae</taxon>
        <taxon>Haemonchus</taxon>
    </lineage>
</organism>
<accession>A0A7I4Y0P8</accession>